<name>A0A4U9WFA1_SERFO</name>
<reference evidence="1" key="1">
    <citation type="submission" date="2019-05" db="EMBL/GenBank/DDBJ databases">
        <authorList>
            <consortium name="Pathogen Informatics"/>
        </authorList>
    </citation>
    <scope>NUCLEOTIDE SEQUENCE [LARGE SCALE GENOMIC DNA]</scope>
    <source>
        <strain evidence="1">NCTC12965</strain>
    </source>
</reference>
<organism evidence="1">
    <name type="scientific">Serratia fonticola</name>
    <dbReference type="NCBI Taxonomy" id="47917"/>
    <lineage>
        <taxon>Bacteria</taxon>
        <taxon>Pseudomonadati</taxon>
        <taxon>Pseudomonadota</taxon>
        <taxon>Gammaproteobacteria</taxon>
        <taxon>Enterobacterales</taxon>
        <taxon>Yersiniaceae</taxon>
        <taxon>Serratia</taxon>
    </lineage>
</organism>
<gene>
    <name evidence="1" type="ORF">NCTC12965_07484</name>
</gene>
<sequence>MILTSSILDAGNCRRNWGQNVGQDIHFRTGHKANDQPNLLLHGLTRQLFCLL</sequence>
<accession>A0A4U9WFA1</accession>
<proteinExistence type="predicted"/>
<evidence type="ECO:0000313" key="1">
    <source>
        <dbReference type="EMBL" id="VTR57719.1"/>
    </source>
</evidence>
<dbReference type="AlphaFoldDB" id="A0A4U9WFA1"/>
<protein>
    <submittedName>
        <fullName evidence="1">Uncharacterized protein</fullName>
    </submittedName>
</protein>
<dbReference type="EMBL" id="CABEEZ010000147">
    <property type="protein sequence ID" value="VTR57719.1"/>
    <property type="molecule type" value="Genomic_DNA"/>
</dbReference>